<feature type="non-terminal residue" evidence="1">
    <location>
        <position position="136"/>
    </location>
</feature>
<accession>X1FT61</accession>
<reference evidence="1" key="1">
    <citation type="journal article" date="2014" name="Front. Microbiol.">
        <title>High frequency of phylogenetically diverse reductive dehalogenase-homologous genes in deep subseafloor sedimentary metagenomes.</title>
        <authorList>
            <person name="Kawai M."/>
            <person name="Futagami T."/>
            <person name="Toyoda A."/>
            <person name="Takaki Y."/>
            <person name="Nishi S."/>
            <person name="Hori S."/>
            <person name="Arai W."/>
            <person name="Tsubouchi T."/>
            <person name="Morono Y."/>
            <person name="Uchiyama I."/>
            <person name="Ito T."/>
            <person name="Fujiyama A."/>
            <person name="Inagaki F."/>
            <person name="Takami H."/>
        </authorList>
    </citation>
    <scope>NUCLEOTIDE SEQUENCE</scope>
    <source>
        <strain evidence="1">Expedition CK06-06</strain>
    </source>
</reference>
<dbReference type="AlphaFoldDB" id="X1FT61"/>
<evidence type="ECO:0000313" key="1">
    <source>
        <dbReference type="EMBL" id="GAH35725.1"/>
    </source>
</evidence>
<proteinExistence type="predicted"/>
<dbReference type="EMBL" id="BARU01011992">
    <property type="protein sequence ID" value="GAH35725.1"/>
    <property type="molecule type" value="Genomic_DNA"/>
</dbReference>
<protein>
    <submittedName>
        <fullName evidence="1">Uncharacterized protein</fullName>
    </submittedName>
</protein>
<comment type="caution">
    <text evidence="1">The sequence shown here is derived from an EMBL/GenBank/DDBJ whole genome shotgun (WGS) entry which is preliminary data.</text>
</comment>
<sequence>MSNTLISSPVKYSVSRTNKTLNFVSVDELLSNAKCKTNRDFLHWYLRKNTNYDHNNTNKDTKISPKFIGVPHNVTFDTYKGNVSPITTRINPLKARLPLPMEEIIDSDGNYKKPDHLISNFDKRRISRSPRKYKQS</sequence>
<name>X1FT61_9ZZZZ</name>
<gene>
    <name evidence="1" type="ORF">S03H2_22305</name>
</gene>
<organism evidence="1">
    <name type="scientific">marine sediment metagenome</name>
    <dbReference type="NCBI Taxonomy" id="412755"/>
    <lineage>
        <taxon>unclassified sequences</taxon>
        <taxon>metagenomes</taxon>
        <taxon>ecological metagenomes</taxon>
    </lineage>
</organism>